<evidence type="ECO:0000313" key="3">
    <source>
        <dbReference type="Proteomes" id="UP000601435"/>
    </source>
</evidence>
<dbReference type="OrthoDB" id="410774at2759"/>
<proteinExistence type="predicted"/>
<dbReference type="Proteomes" id="UP000601435">
    <property type="component" value="Unassembled WGS sequence"/>
</dbReference>
<comment type="caution">
    <text evidence="2">The sequence shown here is derived from an EMBL/GenBank/DDBJ whole genome shotgun (WGS) entry which is preliminary data.</text>
</comment>
<keyword evidence="3" id="KW-1185">Reference proteome</keyword>
<dbReference type="EMBL" id="CAJNJA010007668">
    <property type="protein sequence ID" value="CAE7227450.1"/>
    <property type="molecule type" value="Genomic_DNA"/>
</dbReference>
<organism evidence="2 3">
    <name type="scientific">Symbiodinium necroappetens</name>
    <dbReference type="NCBI Taxonomy" id="1628268"/>
    <lineage>
        <taxon>Eukaryota</taxon>
        <taxon>Sar</taxon>
        <taxon>Alveolata</taxon>
        <taxon>Dinophyceae</taxon>
        <taxon>Suessiales</taxon>
        <taxon>Symbiodiniaceae</taxon>
        <taxon>Symbiodinium</taxon>
    </lineage>
</organism>
<reference evidence="2" key="1">
    <citation type="submission" date="2021-02" db="EMBL/GenBank/DDBJ databases">
        <authorList>
            <person name="Dougan E. K."/>
            <person name="Rhodes N."/>
            <person name="Thang M."/>
            <person name="Chan C."/>
        </authorList>
    </citation>
    <scope>NUCLEOTIDE SEQUENCE</scope>
</reference>
<evidence type="ECO:0000256" key="1">
    <source>
        <dbReference type="SAM" id="MobiDB-lite"/>
    </source>
</evidence>
<sequence>MAVKRCASAPALGRRITARNVSEARMLRVLDHQWERKACWLNAQQQRLDANGTREGATQKSKVDKAVVLKERAQSPLRRSDTKVALSRPLSSAATRNSVESVGPQMFSGERPGSAIVRSPSDGLPAKLEERIPKAVSRIAQGLQVALLGANAGEMRKQEIKGVPLKKILFEPYEADVCRIFRHFLHLKDVEEDRTAANKERHRQRLVEWGKLEPDEPFQTDDEEISRDPLSRVSWATFFRWVEQEASFGVHPESRRACSALFRGARLWLRACASNAQRSEGLSLGLLLLWAYPTVSNRVVAELLAWIGAHELEKLRQEPPRLIDDDERKQLERIFQSTYAKGRAFVTVDDIAGGDFRDKHTHLHTLVDVALAREVFGDAPIDFPKFLEHMCEYGCQGHVGVSQVTRPSGLRLTRCRRPAFRFWGWLSSLPSETELAQLRMIDALELEVKSWKSGAGY</sequence>
<protein>
    <submittedName>
        <fullName evidence="2">Uncharacterized protein</fullName>
    </submittedName>
</protein>
<feature type="compositionally biased region" description="Polar residues" evidence="1">
    <location>
        <begin position="89"/>
        <end position="100"/>
    </location>
</feature>
<accession>A0A812KP04</accession>
<gene>
    <name evidence="2" type="ORF">SNEC2469_LOCUS3295</name>
</gene>
<name>A0A812KP04_9DINO</name>
<dbReference type="AlphaFoldDB" id="A0A812KP04"/>
<evidence type="ECO:0000313" key="2">
    <source>
        <dbReference type="EMBL" id="CAE7227450.1"/>
    </source>
</evidence>
<feature type="region of interest" description="Disordered" evidence="1">
    <location>
        <begin position="78"/>
        <end position="122"/>
    </location>
</feature>